<proteinExistence type="predicted"/>
<feature type="transmembrane region" description="Helical" evidence="1">
    <location>
        <begin position="34"/>
        <end position="55"/>
    </location>
</feature>
<accession>A0ABY8QDV5</accession>
<sequence length="166" mass="18152">MFLELIAVFVAGFAGAGIMLMLSKGTGGRLPRWIVPVAAGLAMLAAAISNEYSWYGRTASSLPEGLVVAQTVENRAFWRPWTYVVPMTDRFVAVDKVNIQTNANDDRLFLTSLYFFGRWRPVKSVEVMIDCAGGRRADPTFGDGSPPVWRDVGADDPIVFSVCGKV</sequence>
<keyword evidence="1" id="KW-0472">Membrane</keyword>
<evidence type="ECO:0000313" key="3">
    <source>
        <dbReference type="Proteomes" id="UP001241605"/>
    </source>
</evidence>
<evidence type="ECO:0000256" key="1">
    <source>
        <dbReference type="SAM" id="Phobius"/>
    </source>
</evidence>
<protein>
    <submittedName>
        <fullName evidence="2">Uncharacterized protein</fullName>
    </submittedName>
</protein>
<dbReference type="RefSeq" id="WP_282299021.1">
    <property type="nucleotide sequence ID" value="NZ_CP124616.1"/>
</dbReference>
<dbReference type="Proteomes" id="UP001241605">
    <property type="component" value="Chromosome"/>
</dbReference>
<keyword evidence="1" id="KW-0812">Transmembrane</keyword>
<evidence type="ECO:0000313" key="2">
    <source>
        <dbReference type="EMBL" id="WGW02387.1"/>
    </source>
</evidence>
<dbReference type="EMBL" id="CP124616">
    <property type="protein sequence ID" value="WGW02387.1"/>
    <property type="molecule type" value="Genomic_DNA"/>
</dbReference>
<keyword evidence="3" id="KW-1185">Reference proteome</keyword>
<reference evidence="2 3" key="1">
    <citation type="submission" date="2023-05" db="EMBL/GenBank/DDBJ databases">
        <title>YMD87, complete Genome.</title>
        <authorList>
            <person name="Zhang J."/>
            <person name="Xu X."/>
        </authorList>
    </citation>
    <scope>NUCLEOTIDE SEQUENCE [LARGE SCALE GENOMIC DNA]</scope>
    <source>
        <strain evidence="2 3">YMD87</strain>
    </source>
</reference>
<name>A0ABY8QDV5_9RHOB</name>
<organism evidence="2 3">
    <name type="scientific">Tropicibacter oceani</name>
    <dbReference type="NCBI Taxonomy" id="3058420"/>
    <lineage>
        <taxon>Bacteria</taxon>
        <taxon>Pseudomonadati</taxon>
        <taxon>Pseudomonadota</taxon>
        <taxon>Alphaproteobacteria</taxon>
        <taxon>Rhodobacterales</taxon>
        <taxon>Roseobacteraceae</taxon>
        <taxon>Tropicibacter</taxon>
    </lineage>
</organism>
<feature type="transmembrane region" description="Helical" evidence="1">
    <location>
        <begin position="6"/>
        <end position="22"/>
    </location>
</feature>
<keyword evidence="1" id="KW-1133">Transmembrane helix</keyword>
<gene>
    <name evidence="2" type="ORF">QF118_10530</name>
</gene>